<reference evidence="5" key="1">
    <citation type="journal article" date="2016" name="Nature">
        <title>The genome of the seagrass Zostera marina reveals angiosperm adaptation to the sea.</title>
        <authorList>
            <person name="Olsen J.L."/>
            <person name="Rouze P."/>
            <person name="Verhelst B."/>
            <person name="Lin Y.-C."/>
            <person name="Bayer T."/>
            <person name="Collen J."/>
            <person name="Dattolo E."/>
            <person name="De Paoli E."/>
            <person name="Dittami S."/>
            <person name="Maumus F."/>
            <person name="Michel G."/>
            <person name="Kersting A."/>
            <person name="Lauritano C."/>
            <person name="Lohaus R."/>
            <person name="Toepel M."/>
            <person name="Tonon T."/>
            <person name="Vanneste K."/>
            <person name="Amirebrahimi M."/>
            <person name="Brakel J."/>
            <person name="Bostroem C."/>
            <person name="Chovatia M."/>
            <person name="Grimwood J."/>
            <person name="Jenkins J.W."/>
            <person name="Jueterbock A."/>
            <person name="Mraz A."/>
            <person name="Stam W.T."/>
            <person name="Tice H."/>
            <person name="Bornberg-Bauer E."/>
            <person name="Green P.J."/>
            <person name="Pearson G.A."/>
            <person name="Procaccini G."/>
            <person name="Duarte C.M."/>
            <person name="Schmutz J."/>
            <person name="Reusch T.B.H."/>
            <person name="Van de Peer Y."/>
        </authorList>
    </citation>
    <scope>NUCLEOTIDE SEQUENCE [LARGE SCALE GENOMIC DNA]</scope>
    <source>
        <strain evidence="5">cv. Finnish</strain>
    </source>
</reference>
<name>A0A0K9P248_ZOSMR</name>
<dbReference type="AlphaFoldDB" id="A0A0K9P248"/>
<feature type="region of interest" description="Disordered" evidence="3">
    <location>
        <begin position="15"/>
        <end position="68"/>
    </location>
</feature>
<evidence type="ECO:0000313" key="4">
    <source>
        <dbReference type="EMBL" id="KMZ62322.1"/>
    </source>
</evidence>
<dbReference type="GO" id="GO:0005634">
    <property type="term" value="C:nucleus"/>
    <property type="evidence" value="ECO:0007669"/>
    <property type="project" value="UniProtKB-SubCell"/>
</dbReference>
<dbReference type="STRING" id="29655.A0A0K9P248"/>
<gene>
    <name evidence="4" type="ORF">ZOSMA_474G00140</name>
</gene>
<organism evidence="4 5">
    <name type="scientific">Zostera marina</name>
    <name type="common">Eelgrass</name>
    <dbReference type="NCBI Taxonomy" id="29655"/>
    <lineage>
        <taxon>Eukaryota</taxon>
        <taxon>Viridiplantae</taxon>
        <taxon>Streptophyta</taxon>
        <taxon>Embryophyta</taxon>
        <taxon>Tracheophyta</taxon>
        <taxon>Spermatophyta</taxon>
        <taxon>Magnoliopsida</taxon>
        <taxon>Liliopsida</taxon>
        <taxon>Zosteraceae</taxon>
        <taxon>Zostera</taxon>
    </lineage>
</organism>
<evidence type="ECO:0000256" key="1">
    <source>
        <dbReference type="ARBA" id="ARBA00004123"/>
    </source>
</evidence>
<keyword evidence="5" id="KW-1185">Reference proteome</keyword>
<dbReference type="OMA" id="RRSEGFF"/>
<sequence>MSLVIDVGSSFYRNRMIGSNEDGKSVEDEDGCVSDAETSSIGESSVSSVGSCSSDEAEDDKTSKKKKDCFDSIDSLDGSLPLTRGLSNFFNGKSKSFATLSDVVTNPVTVADLAKQENPFNKKRRILMAKKASWPRRASCGSLNTACLPPLPQPVPNSVVDILSQVEEEEDDDDGDDEDGTEREEDGGEGKGSDICSSSFNSSSLSHGRKMNNNCSFRSPRSFSVGDLQRHFEC</sequence>
<feature type="compositionally biased region" description="Low complexity" evidence="3">
    <location>
        <begin position="39"/>
        <end position="54"/>
    </location>
</feature>
<keyword evidence="2" id="KW-0539">Nucleus</keyword>
<dbReference type="GO" id="GO:0006950">
    <property type="term" value="P:response to stress"/>
    <property type="evidence" value="ECO:0007669"/>
    <property type="project" value="UniProtKB-ARBA"/>
</dbReference>
<evidence type="ECO:0000256" key="3">
    <source>
        <dbReference type="SAM" id="MobiDB-lite"/>
    </source>
</evidence>
<dbReference type="OrthoDB" id="696276at2759"/>
<evidence type="ECO:0000313" key="5">
    <source>
        <dbReference type="Proteomes" id="UP000036987"/>
    </source>
</evidence>
<evidence type="ECO:0000256" key="2">
    <source>
        <dbReference type="ARBA" id="ARBA00023242"/>
    </source>
</evidence>
<feature type="compositionally biased region" description="Acidic residues" evidence="3">
    <location>
        <begin position="166"/>
        <end position="187"/>
    </location>
</feature>
<proteinExistence type="predicted"/>
<accession>A0A0K9P248</accession>
<protein>
    <submittedName>
        <fullName evidence="4">Uncharacterized protein</fullName>
    </submittedName>
</protein>
<comment type="caution">
    <text evidence="4">The sequence shown here is derived from an EMBL/GenBank/DDBJ whole genome shotgun (WGS) entry which is preliminary data.</text>
</comment>
<comment type="subcellular location">
    <subcellularLocation>
        <location evidence="1">Nucleus</location>
    </subcellularLocation>
</comment>
<dbReference type="Proteomes" id="UP000036987">
    <property type="component" value="Unassembled WGS sequence"/>
</dbReference>
<feature type="region of interest" description="Disordered" evidence="3">
    <location>
        <begin position="154"/>
        <end position="234"/>
    </location>
</feature>
<feature type="compositionally biased region" description="Polar residues" evidence="3">
    <location>
        <begin position="211"/>
        <end position="222"/>
    </location>
</feature>
<dbReference type="PANTHER" id="PTHR33172:SF91">
    <property type="entry name" value="PROTEIN OXIDATIVE STRESS 3 LIKE 5"/>
    <property type="match status" value="1"/>
</dbReference>
<dbReference type="PANTHER" id="PTHR33172">
    <property type="entry name" value="OS08G0516900 PROTEIN"/>
    <property type="match status" value="1"/>
</dbReference>
<dbReference type="InterPro" id="IPR051992">
    <property type="entry name" value="OxStress_Response_Reg"/>
</dbReference>
<dbReference type="EMBL" id="LFYR01001379">
    <property type="protein sequence ID" value="KMZ62322.1"/>
    <property type="molecule type" value="Genomic_DNA"/>
</dbReference>
<feature type="compositionally biased region" description="Low complexity" evidence="3">
    <location>
        <begin position="193"/>
        <end position="206"/>
    </location>
</feature>